<keyword evidence="4" id="KW-1185">Reference proteome</keyword>
<dbReference type="EMBL" id="AMGV01000011">
    <property type="protein sequence ID" value="KEF54144.1"/>
    <property type="molecule type" value="Genomic_DNA"/>
</dbReference>
<organism evidence="3 4">
    <name type="scientific">Exophiala aquamarina CBS 119918</name>
    <dbReference type="NCBI Taxonomy" id="1182545"/>
    <lineage>
        <taxon>Eukaryota</taxon>
        <taxon>Fungi</taxon>
        <taxon>Dikarya</taxon>
        <taxon>Ascomycota</taxon>
        <taxon>Pezizomycotina</taxon>
        <taxon>Eurotiomycetes</taxon>
        <taxon>Chaetothyriomycetidae</taxon>
        <taxon>Chaetothyriales</taxon>
        <taxon>Herpotrichiellaceae</taxon>
        <taxon>Exophiala</taxon>
    </lineage>
</organism>
<feature type="domain" description="GFO/IDH/MocA-like oxidoreductase" evidence="2">
    <location>
        <begin position="1"/>
        <end position="84"/>
    </location>
</feature>
<dbReference type="Proteomes" id="UP000027920">
    <property type="component" value="Unassembled WGS sequence"/>
</dbReference>
<dbReference type="STRING" id="1182545.A0A072P1Y4"/>
<comment type="caution">
    <text evidence="3">The sequence shown here is derived from an EMBL/GenBank/DDBJ whole genome shotgun (WGS) entry which is preliminary data.</text>
</comment>
<evidence type="ECO:0000313" key="3">
    <source>
        <dbReference type="EMBL" id="KEF54144.1"/>
    </source>
</evidence>
<dbReference type="Gene3D" id="3.30.360.10">
    <property type="entry name" value="Dihydrodipicolinate Reductase, domain 2"/>
    <property type="match status" value="1"/>
</dbReference>
<dbReference type="AlphaFoldDB" id="A0A072P1Y4"/>
<evidence type="ECO:0000256" key="1">
    <source>
        <dbReference type="ARBA" id="ARBA00010928"/>
    </source>
</evidence>
<dbReference type="VEuPathDB" id="FungiDB:A1O9_09939"/>
<evidence type="ECO:0000259" key="2">
    <source>
        <dbReference type="Pfam" id="PF22725"/>
    </source>
</evidence>
<dbReference type="GeneID" id="25284847"/>
<dbReference type="InterPro" id="IPR055170">
    <property type="entry name" value="GFO_IDH_MocA-like_dom"/>
</dbReference>
<comment type="similarity">
    <text evidence="1">Belongs to the Gfo/Idh/MocA family.</text>
</comment>
<dbReference type="RefSeq" id="XP_013256734.1">
    <property type="nucleotide sequence ID" value="XM_013401280.1"/>
</dbReference>
<accession>A0A072P1Y4</accession>
<dbReference type="SUPFAM" id="SSF55347">
    <property type="entry name" value="Glyceraldehyde-3-phosphate dehydrogenase-like, C-terminal domain"/>
    <property type="match status" value="1"/>
</dbReference>
<dbReference type="OrthoDB" id="64915at2759"/>
<dbReference type="HOGENOM" id="CLU_2454748_0_0_1"/>
<evidence type="ECO:0000313" key="4">
    <source>
        <dbReference type="Proteomes" id="UP000027920"/>
    </source>
</evidence>
<name>A0A072P1Y4_9EURO</name>
<sequence length="89" mass="9646">MDMLQYWLGNIEEVHAIEGPKERPYPVDSTVQVSMKYSSGAVGSFLFTDTAASQVSWEADTGDMPLFPATGEDVLTIFGTEGSISVPKL</sequence>
<reference evidence="3 4" key="1">
    <citation type="submission" date="2013-03" db="EMBL/GenBank/DDBJ databases">
        <title>The Genome Sequence of Exophiala aquamarina CBS 119918.</title>
        <authorList>
            <consortium name="The Broad Institute Genomics Platform"/>
            <person name="Cuomo C."/>
            <person name="de Hoog S."/>
            <person name="Gorbushina A."/>
            <person name="Walker B."/>
            <person name="Young S.K."/>
            <person name="Zeng Q."/>
            <person name="Gargeya S."/>
            <person name="Fitzgerald M."/>
            <person name="Haas B."/>
            <person name="Abouelleil A."/>
            <person name="Allen A.W."/>
            <person name="Alvarado L."/>
            <person name="Arachchi H.M."/>
            <person name="Berlin A.M."/>
            <person name="Chapman S.B."/>
            <person name="Gainer-Dewar J."/>
            <person name="Goldberg J."/>
            <person name="Griggs A."/>
            <person name="Gujja S."/>
            <person name="Hansen M."/>
            <person name="Howarth C."/>
            <person name="Imamovic A."/>
            <person name="Ireland A."/>
            <person name="Larimer J."/>
            <person name="McCowan C."/>
            <person name="Murphy C."/>
            <person name="Pearson M."/>
            <person name="Poon T.W."/>
            <person name="Priest M."/>
            <person name="Roberts A."/>
            <person name="Saif S."/>
            <person name="Shea T."/>
            <person name="Sisk P."/>
            <person name="Sykes S."/>
            <person name="Wortman J."/>
            <person name="Nusbaum C."/>
            <person name="Birren B."/>
        </authorList>
    </citation>
    <scope>NUCLEOTIDE SEQUENCE [LARGE SCALE GENOMIC DNA]</scope>
    <source>
        <strain evidence="3 4">CBS 119918</strain>
    </source>
</reference>
<gene>
    <name evidence="3" type="ORF">A1O9_09939</name>
</gene>
<protein>
    <recommendedName>
        <fullName evidence="2">GFO/IDH/MocA-like oxidoreductase domain-containing protein</fullName>
    </recommendedName>
</protein>
<proteinExistence type="inferred from homology"/>
<dbReference type="Pfam" id="PF22725">
    <property type="entry name" value="GFO_IDH_MocA_C3"/>
    <property type="match status" value="1"/>
</dbReference>